<accession>A0A0B7N1U0</accession>
<dbReference type="EMBL" id="LN721430">
    <property type="protein sequence ID" value="CEP09338.1"/>
    <property type="molecule type" value="Genomic_DNA"/>
</dbReference>
<keyword evidence="3" id="KW-1185">Reference proteome</keyword>
<dbReference type="Proteomes" id="UP000054107">
    <property type="component" value="Unassembled WGS sequence"/>
</dbReference>
<sequence length="173" mass="19908">MPMSNIAFKAQQQQTQTQIAGSSSTKRKFEDESNQYVQVKKKHFYGDESRQKDQLLQHMVPVTTHASMHYTPSPNAVGDFANHNTRTSLTTFGMITPPAERQHQLQPQEEHDISMMDEEYTDEDETLQTPSYMNGYSSYMITDAEEDSDSGYIGQLEGGWSEMFSEMDYPYYI</sequence>
<dbReference type="AlphaFoldDB" id="A0A0B7N1U0"/>
<evidence type="ECO:0000313" key="2">
    <source>
        <dbReference type="EMBL" id="CEP09338.1"/>
    </source>
</evidence>
<protein>
    <submittedName>
        <fullName evidence="2">Uncharacterized protein</fullName>
    </submittedName>
</protein>
<evidence type="ECO:0000313" key="3">
    <source>
        <dbReference type="Proteomes" id="UP000054107"/>
    </source>
</evidence>
<dbReference type="OrthoDB" id="2264767at2759"/>
<feature type="region of interest" description="Disordered" evidence="1">
    <location>
        <begin position="1"/>
        <end position="33"/>
    </location>
</feature>
<organism evidence="2 3">
    <name type="scientific">Parasitella parasitica</name>
    <dbReference type="NCBI Taxonomy" id="35722"/>
    <lineage>
        <taxon>Eukaryota</taxon>
        <taxon>Fungi</taxon>
        <taxon>Fungi incertae sedis</taxon>
        <taxon>Mucoromycota</taxon>
        <taxon>Mucoromycotina</taxon>
        <taxon>Mucoromycetes</taxon>
        <taxon>Mucorales</taxon>
        <taxon>Mucorineae</taxon>
        <taxon>Mucoraceae</taxon>
        <taxon>Parasitella</taxon>
    </lineage>
</organism>
<name>A0A0B7N1U0_9FUNG</name>
<evidence type="ECO:0000256" key="1">
    <source>
        <dbReference type="SAM" id="MobiDB-lite"/>
    </source>
</evidence>
<proteinExistence type="predicted"/>
<reference evidence="2 3" key="1">
    <citation type="submission" date="2014-09" db="EMBL/GenBank/DDBJ databases">
        <authorList>
            <person name="Ellenberger Sabrina"/>
        </authorList>
    </citation>
    <scope>NUCLEOTIDE SEQUENCE [LARGE SCALE GENOMIC DNA]</scope>
    <source>
        <strain evidence="2 3">CBS 412.66</strain>
    </source>
</reference>
<gene>
    <name evidence="2" type="primary">PARPA_02824.1 scaffold 5421</name>
</gene>